<dbReference type="AlphaFoldDB" id="A0A9E8ZAA7"/>
<organism evidence="1 2">
    <name type="scientific">Thermocoleostomius sinensis A174</name>
    <dbReference type="NCBI Taxonomy" id="2016057"/>
    <lineage>
        <taxon>Bacteria</taxon>
        <taxon>Bacillati</taxon>
        <taxon>Cyanobacteriota</taxon>
        <taxon>Cyanophyceae</taxon>
        <taxon>Oculatellales</taxon>
        <taxon>Oculatellaceae</taxon>
        <taxon>Thermocoleostomius</taxon>
    </lineage>
</organism>
<sequence>MMESSHPLIHELNELLQTHGFTSILEAMNDLIVARINAIESFEDHFAQQHIQALKKVNQALTEFRQTSPIDIDMEIALEQLMHASGAIETSQAKLSSGLE</sequence>
<evidence type="ECO:0000313" key="1">
    <source>
        <dbReference type="EMBL" id="WAL59137.1"/>
    </source>
</evidence>
<accession>A0A9E8ZAA7</accession>
<dbReference type="KEGG" id="tsin:OXH18_18445"/>
<name>A0A9E8ZAA7_9CYAN</name>
<evidence type="ECO:0000313" key="2">
    <source>
        <dbReference type="Proteomes" id="UP001163152"/>
    </source>
</evidence>
<reference evidence="1" key="1">
    <citation type="submission" date="2022-12" db="EMBL/GenBank/DDBJ databases">
        <title>Polyphasic identification of a Novel Hot-Spring Cyanobacterium Ocullathermofonsia sinensis gen nov. sp. nov. and Genomic Insights on its Adaptations to the Thermal Habitat.</title>
        <authorList>
            <person name="Daroch M."/>
            <person name="Tang J."/>
            <person name="Jiang Y."/>
        </authorList>
    </citation>
    <scope>NUCLEOTIDE SEQUENCE</scope>
    <source>
        <strain evidence="1">PKUAC-SCTA174</strain>
    </source>
</reference>
<gene>
    <name evidence="1" type="ORF">OXH18_18445</name>
</gene>
<protein>
    <submittedName>
        <fullName evidence="1">Uncharacterized protein</fullName>
    </submittedName>
</protein>
<keyword evidence="2" id="KW-1185">Reference proteome</keyword>
<proteinExistence type="predicted"/>
<dbReference type="Proteomes" id="UP001163152">
    <property type="component" value="Chromosome"/>
</dbReference>
<dbReference type="EMBL" id="CP113797">
    <property type="protein sequence ID" value="WAL59137.1"/>
    <property type="molecule type" value="Genomic_DNA"/>
</dbReference>
<dbReference type="RefSeq" id="WP_268608746.1">
    <property type="nucleotide sequence ID" value="NZ_CP113797.1"/>
</dbReference>